<dbReference type="Proteomes" id="UP001353858">
    <property type="component" value="Unassembled WGS sequence"/>
</dbReference>
<feature type="compositionally biased region" description="Polar residues" evidence="5">
    <location>
        <begin position="141"/>
        <end position="164"/>
    </location>
</feature>
<dbReference type="AlphaFoldDB" id="A0AAN7P831"/>
<keyword evidence="1" id="KW-0479">Metal-binding</keyword>
<keyword evidence="3" id="KW-0862">Zinc</keyword>
<feature type="region of interest" description="Disordered" evidence="5">
    <location>
        <begin position="126"/>
        <end position="295"/>
    </location>
</feature>
<keyword evidence="8" id="KW-1185">Reference proteome</keyword>
<evidence type="ECO:0000313" key="7">
    <source>
        <dbReference type="EMBL" id="KAK4876501.1"/>
    </source>
</evidence>
<dbReference type="CDD" id="cd15489">
    <property type="entry name" value="PHD_SF"/>
    <property type="match status" value="1"/>
</dbReference>
<name>A0AAN7P831_9COLE</name>
<feature type="compositionally biased region" description="Polar residues" evidence="5">
    <location>
        <begin position="252"/>
        <end position="262"/>
    </location>
</feature>
<dbReference type="InterPro" id="IPR001965">
    <property type="entry name" value="Znf_PHD"/>
</dbReference>
<evidence type="ECO:0000313" key="8">
    <source>
        <dbReference type="Proteomes" id="UP001353858"/>
    </source>
</evidence>
<feature type="compositionally biased region" description="Low complexity" evidence="5">
    <location>
        <begin position="194"/>
        <end position="215"/>
    </location>
</feature>
<dbReference type="InterPro" id="IPR011011">
    <property type="entry name" value="Znf_FYVE_PHD"/>
</dbReference>
<comment type="caution">
    <text evidence="7">The sequence shown here is derived from an EMBL/GenBank/DDBJ whole genome shotgun (WGS) entry which is preliminary data.</text>
</comment>
<dbReference type="PROSITE" id="PS50016">
    <property type="entry name" value="ZF_PHD_2"/>
    <property type="match status" value="1"/>
</dbReference>
<dbReference type="EMBL" id="JARPUR010000004">
    <property type="protein sequence ID" value="KAK4876501.1"/>
    <property type="molecule type" value="Genomic_DNA"/>
</dbReference>
<dbReference type="GO" id="GO:0008270">
    <property type="term" value="F:zinc ion binding"/>
    <property type="evidence" value="ECO:0007669"/>
    <property type="project" value="UniProtKB-KW"/>
</dbReference>
<organism evidence="7 8">
    <name type="scientific">Aquatica leii</name>
    <dbReference type="NCBI Taxonomy" id="1421715"/>
    <lineage>
        <taxon>Eukaryota</taxon>
        <taxon>Metazoa</taxon>
        <taxon>Ecdysozoa</taxon>
        <taxon>Arthropoda</taxon>
        <taxon>Hexapoda</taxon>
        <taxon>Insecta</taxon>
        <taxon>Pterygota</taxon>
        <taxon>Neoptera</taxon>
        <taxon>Endopterygota</taxon>
        <taxon>Coleoptera</taxon>
        <taxon>Polyphaga</taxon>
        <taxon>Elateriformia</taxon>
        <taxon>Elateroidea</taxon>
        <taxon>Lampyridae</taxon>
        <taxon>Luciolinae</taxon>
        <taxon>Aquatica</taxon>
    </lineage>
</organism>
<evidence type="ECO:0000259" key="6">
    <source>
        <dbReference type="PROSITE" id="PS50016"/>
    </source>
</evidence>
<dbReference type="SMART" id="SM00249">
    <property type="entry name" value="PHD"/>
    <property type="match status" value="1"/>
</dbReference>
<dbReference type="InterPro" id="IPR019787">
    <property type="entry name" value="Znf_PHD-finger"/>
</dbReference>
<proteinExistence type="predicted"/>
<reference evidence="8" key="1">
    <citation type="submission" date="2023-01" db="EMBL/GenBank/DDBJ databases">
        <title>Key to firefly adult light organ development and bioluminescence: homeobox transcription factors regulate luciferase expression and transportation to peroxisome.</title>
        <authorList>
            <person name="Fu X."/>
        </authorList>
    </citation>
    <scope>NUCLEOTIDE SEQUENCE [LARGE SCALE GENOMIC DNA]</scope>
</reference>
<evidence type="ECO:0000256" key="2">
    <source>
        <dbReference type="ARBA" id="ARBA00022771"/>
    </source>
</evidence>
<evidence type="ECO:0000256" key="1">
    <source>
        <dbReference type="ARBA" id="ARBA00022723"/>
    </source>
</evidence>
<sequence length="345" mass="39189">MANNKEKDTKRLIAKLELLLGELNDFTEFTKVVQPEETDPFIWEQLAFRLDQIKLIPTEYRALSADATIISLSSENILSFSDFQSNYFRAVAQASLLLKNKDVKEQQNIADQSEKIPIEAFAPSSVTERENISNVPEIRNQLRSPVRHNSQNNSDAENYVPNVQKNREKTPSPQPGPSKGVTKRRVCAPRRYINNNYSDSSSSDSSVSDESSIENSDNETEQNQNVSFSEMLETPDMTRKATTKNRKPAINSRAQVVTKNIFENSGSKEKSSSKMGNKKIDQKKTCQPQPTKKGKSKESWYCKACKQDRVADMHLCSICECYLHDECVGLTKEDKEERYICPYCS</sequence>
<evidence type="ECO:0000256" key="3">
    <source>
        <dbReference type="ARBA" id="ARBA00022833"/>
    </source>
</evidence>
<dbReference type="Gene3D" id="3.30.40.10">
    <property type="entry name" value="Zinc/RING finger domain, C3HC4 (zinc finger)"/>
    <property type="match status" value="1"/>
</dbReference>
<dbReference type="InterPro" id="IPR013083">
    <property type="entry name" value="Znf_RING/FYVE/PHD"/>
</dbReference>
<gene>
    <name evidence="7" type="ORF">RN001_009007</name>
</gene>
<feature type="domain" description="PHD-type" evidence="6">
    <location>
        <begin position="299"/>
        <end position="345"/>
    </location>
</feature>
<evidence type="ECO:0000256" key="4">
    <source>
        <dbReference type="PROSITE-ProRule" id="PRU00146"/>
    </source>
</evidence>
<protein>
    <recommendedName>
        <fullName evidence="6">PHD-type domain-containing protein</fullName>
    </recommendedName>
</protein>
<dbReference type="SUPFAM" id="SSF57903">
    <property type="entry name" value="FYVE/PHD zinc finger"/>
    <property type="match status" value="1"/>
</dbReference>
<evidence type="ECO:0000256" key="5">
    <source>
        <dbReference type="SAM" id="MobiDB-lite"/>
    </source>
</evidence>
<accession>A0AAN7P831</accession>
<feature type="compositionally biased region" description="Basic and acidic residues" evidence="5">
    <location>
        <begin position="266"/>
        <end position="284"/>
    </location>
</feature>
<keyword evidence="2 4" id="KW-0863">Zinc-finger</keyword>